<evidence type="ECO:0000313" key="2">
    <source>
        <dbReference type="EMBL" id="EXZ43368.1"/>
    </source>
</evidence>
<dbReference type="EMBL" id="JGDM01000080">
    <property type="protein sequence ID" value="EXZ43368.1"/>
    <property type="molecule type" value="Genomic_DNA"/>
</dbReference>
<dbReference type="AlphaFoldDB" id="A0A015YGI1"/>
<name>A0A015YGI1_BACFG</name>
<comment type="caution">
    <text evidence="2">The sequence shown here is derived from an EMBL/GenBank/DDBJ whole genome shotgun (WGS) entry which is preliminary data.</text>
</comment>
<dbReference type="InterPro" id="IPR029492">
    <property type="entry name" value="DUF4435"/>
</dbReference>
<reference evidence="2 3" key="1">
    <citation type="submission" date="2014-02" db="EMBL/GenBank/DDBJ databases">
        <authorList>
            <person name="Sears C."/>
            <person name="Carroll K."/>
            <person name="Sack B.R."/>
            <person name="Qadri F."/>
            <person name="Myers L.L."/>
            <person name="Chung G.-T."/>
            <person name="Escheverria P."/>
            <person name="Fraser C.M."/>
            <person name="Sadzewicz L."/>
            <person name="Shefchek K.A."/>
            <person name="Tallon L."/>
            <person name="Das S.P."/>
            <person name="Daugherty S."/>
            <person name="Mongodin E.F."/>
        </authorList>
    </citation>
    <scope>NUCLEOTIDE SEQUENCE [LARGE SCALE GENOMIC DNA]</scope>
    <source>
        <strain evidence="2 3">2-F-2 #4</strain>
    </source>
</reference>
<protein>
    <recommendedName>
        <fullName evidence="1">DUF4435 domain-containing protein</fullName>
    </recommendedName>
</protein>
<evidence type="ECO:0000259" key="1">
    <source>
        <dbReference type="Pfam" id="PF14491"/>
    </source>
</evidence>
<proteinExistence type="predicted"/>
<dbReference type="RefSeq" id="WP_005802425.1">
    <property type="nucleotide sequence ID" value="NZ_JGDM01000080.1"/>
</dbReference>
<feature type="domain" description="DUF4435" evidence="1">
    <location>
        <begin position="28"/>
        <end position="263"/>
    </location>
</feature>
<evidence type="ECO:0000313" key="3">
    <source>
        <dbReference type="Proteomes" id="UP000022272"/>
    </source>
</evidence>
<gene>
    <name evidence="2" type="ORF">M076_3596</name>
</gene>
<dbReference type="PATRIC" id="fig|1339280.3.peg.3442"/>
<accession>A0A015YGI1</accession>
<organism evidence="2 3">
    <name type="scientific">Bacteroides fragilis str. 2-F-2 #4</name>
    <dbReference type="NCBI Taxonomy" id="1339280"/>
    <lineage>
        <taxon>Bacteria</taxon>
        <taxon>Pseudomonadati</taxon>
        <taxon>Bacteroidota</taxon>
        <taxon>Bacteroidia</taxon>
        <taxon>Bacteroidales</taxon>
        <taxon>Bacteroidaceae</taxon>
        <taxon>Bacteroides</taxon>
    </lineage>
</organism>
<sequence length="316" mass="37230">MTPSKKAYYATVAQNYKASLLLNGCKAVIHLEDKNDIIFWSKIFKEACPQYNFYFISYSRSLSGNKATGSSTCLIFKDFLDNKMGIAIDSDLHYLMQEPDIDAKHYILQTYTYSFENHLCFTDRLAALPILTCGFTNSIFDFNKFLLAYSKEIYPLFLLFLYDYRQNERKLSNTDFFKLLSFPYSNNRINDNGDYIITTLHKRVTPQISYLKSIYPNYDEAVEKAKYERLGLTEENTYLYIRGHHLYDLIAELGEETCNILKKNEKRRLSEAGEYDKIATIYQRKDTFKKKLLNADLYFTYPEIKRCVQEIRSIWP</sequence>
<dbReference type="Proteomes" id="UP000022272">
    <property type="component" value="Unassembled WGS sequence"/>
</dbReference>
<dbReference type="Pfam" id="PF14491">
    <property type="entry name" value="DUF4435"/>
    <property type="match status" value="1"/>
</dbReference>